<comment type="caution">
    <text evidence="1">The sequence shown here is derived from an EMBL/GenBank/DDBJ whole genome shotgun (WGS) entry which is preliminary data.</text>
</comment>
<sequence length="121" mass="13232">MATRAEKSSEMIDKLLDAIYRWEKKVDSFTATGDPDDDIVLTHDGRGRLIGCDIRAGLQEELTVGELEDAMNDAIAKNAARTYAGIQAMAAEFREEFAQIPEEFAKHPVAAEFASALRGVG</sequence>
<keyword evidence="2" id="KW-1185">Reference proteome</keyword>
<gene>
    <name evidence="1" type="ORF">BEL07_17635</name>
</gene>
<accession>A0A1E8Q217</accession>
<proteinExistence type="predicted"/>
<name>A0A1E8Q217_9MYCO</name>
<protein>
    <submittedName>
        <fullName evidence="1">Uncharacterized protein</fullName>
    </submittedName>
</protein>
<dbReference type="AlphaFoldDB" id="A0A1E8Q217"/>
<dbReference type="Proteomes" id="UP000178953">
    <property type="component" value="Unassembled WGS sequence"/>
</dbReference>
<evidence type="ECO:0000313" key="2">
    <source>
        <dbReference type="Proteomes" id="UP000178953"/>
    </source>
</evidence>
<dbReference type="EMBL" id="MCHX01000040">
    <property type="protein sequence ID" value="OFJ52447.1"/>
    <property type="molecule type" value="Genomic_DNA"/>
</dbReference>
<organism evidence="1 2">
    <name type="scientific">Mycolicibacterium grossiae</name>
    <dbReference type="NCBI Taxonomy" id="1552759"/>
    <lineage>
        <taxon>Bacteria</taxon>
        <taxon>Bacillati</taxon>
        <taxon>Actinomycetota</taxon>
        <taxon>Actinomycetes</taxon>
        <taxon>Mycobacteriales</taxon>
        <taxon>Mycobacteriaceae</taxon>
        <taxon>Mycolicibacterium</taxon>
    </lineage>
</organism>
<reference evidence="1 2" key="1">
    <citation type="submission" date="2016-09" db="EMBL/GenBank/DDBJ databases">
        <title>genome sequence of Mycobacterium sp. 739 SCH.</title>
        <authorList>
            <person name="Greninger A.L."/>
            <person name="Qin X."/>
            <person name="Jerome K."/>
            <person name="Vora S."/>
            <person name="Quinn K."/>
        </authorList>
    </citation>
    <scope>NUCLEOTIDE SEQUENCE [LARGE SCALE GENOMIC DNA]</scope>
    <source>
        <strain evidence="1 2">SCH</strain>
    </source>
</reference>
<evidence type="ECO:0000313" key="1">
    <source>
        <dbReference type="EMBL" id="OFJ52447.1"/>
    </source>
</evidence>